<feature type="region of interest" description="Disordered" evidence="1">
    <location>
        <begin position="217"/>
        <end position="266"/>
    </location>
</feature>
<feature type="compositionally biased region" description="Low complexity" evidence="1">
    <location>
        <begin position="222"/>
        <end position="266"/>
    </location>
</feature>
<accession>A0ABR7A9X5</accession>
<organism evidence="2 3">
    <name type="scientific">Undibacterium curvum</name>
    <dbReference type="NCBI Taxonomy" id="2762294"/>
    <lineage>
        <taxon>Bacteria</taxon>
        <taxon>Pseudomonadati</taxon>
        <taxon>Pseudomonadota</taxon>
        <taxon>Betaproteobacteria</taxon>
        <taxon>Burkholderiales</taxon>
        <taxon>Oxalobacteraceae</taxon>
        <taxon>Undibacterium</taxon>
    </lineage>
</organism>
<dbReference type="RefSeq" id="WP_186905199.1">
    <property type="nucleotide sequence ID" value="NZ_JACOGD010000014.1"/>
</dbReference>
<proteinExistence type="predicted"/>
<sequence length="266" mass="29531">MLENLKSSLSHYRAQRIVKRSALRDILTDIPPGLFPYWQQTAQQEFPGIPQDAVFFASATEGLCMFFECVRRSEQPCALPSKAADSVWHAWLRYSSISLEQFCDKHYERQIPHLSASEMSVDLELALAATLIQARRFERQCETDPTLPALFTLDKRLRMPNGYAYHISADKPGYRAMNRDGQAYGASYYPEALQAYGMLTAGMISATMYEHYKRREAERQQSSYTDTGSSGISDSSSFSSDSNNGSDCSDSGSTGSSCGSSCGSSS</sequence>
<dbReference type="Proteomes" id="UP000654304">
    <property type="component" value="Unassembled WGS sequence"/>
</dbReference>
<protein>
    <submittedName>
        <fullName evidence="2">Uncharacterized protein</fullName>
    </submittedName>
</protein>
<evidence type="ECO:0000313" key="3">
    <source>
        <dbReference type="Proteomes" id="UP000654304"/>
    </source>
</evidence>
<comment type="caution">
    <text evidence="2">The sequence shown here is derived from an EMBL/GenBank/DDBJ whole genome shotgun (WGS) entry which is preliminary data.</text>
</comment>
<reference evidence="2 3" key="1">
    <citation type="submission" date="2020-08" db="EMBL/GenBank/DDBJ databases">
        <title>Novel species isolated from subtropical streams in China.</title>
        <authorList>
            <person name="Lu H."/>
        </authorList>
    </citation>
    <scope>NUCLEOTIDE SEQUENCE [LARGE SCALE GENOMIC DNA]</scope>
    <source>
        <strain evidence="2 3">CY22W</strain>
    </source>
</reference>
<evidence type="ECO:0000313" key="2">
    <source>
        <dbReference type="EMBL" id="MBC3933643.1"/>
    </source>
</evidence>
<keyword evidence="3" id="KW-1185">Reference proteome</keyword>
<dbReference type="EMBL" id="JACOGD010000014">
    <property type="protein sequence ID" value="MBC3933643.1"/>
    <property type="molecule type" value="Genomic_DNA"/>
</dbReference>
<evidence type="ECO:0000256" key="1">
    <source>
        <dbReference type="SAM" id="MobiDB-lite"/>
    </source>
</evidence>
<gene>
    <name evidence="2" type="ORF">H8K43_18360</name>
</gene>
<name>A0ABR7A9X5_9BURK</name>